<evidence type="ECO:0000256" key="1">
    <source>
        <dbReference type="ARBA" id="ARBA00001947"/>
    </source>
</evidence>
<keyword evidence="7" id="KW-0862">Zinc</keyword>
<evidence type="ECO:0000256" key="7">
    <source>
        <dbReference type="ARBA" id="ARBA00022833"/>
    </source>
</evidence>
<proteinExistence type="inferred from homology"/>
<dbReference type="UniPathway" id="UPA00391"/>
<dbReference type="Gene3D" id="3.30.479.10">
    <property type="entry name" value="6-pyruvoyl tetrahydropterin synthase/QueD"/>
    <property type="match status" value="1"/>
</dbReference>
<organism evidence="11 12">
    <name type="scientific">Thiocystis violascens (strain ATCC 17096 / DSM 198 / 6111)</name>
    <name type="common">Chromatium violascens</name>
    <dbReference type="NCBI Taxonomy" id="765911"/>
    <lineage>
        <taxon>Bacteria</taxon>
        <taxon>Pseudomonadati</taxon>
        <taxon>Pseudomonadota</taxon>
        <taxon>Gammaproteobacteria</taxon>
        <taxon>Chromatiales</taxon>
        <taxon>Chromatiaceae</taxon>
        <taxon>Thiocystis</taxon>
    </lineage>
</organism>
<dbReference type="EC" id="4.1.2.50" evidence="4"/>
<dbReference type="GO" id="GO:0046872">
    <property type="term" value="F:metal ion binding"/>
    <property type="evidence" value="ECO:0007669"/>
    <property type="project" value="UniProtKB-KW"/>
</dbReference>
<keyword evidence="8" id="KW-0456">Lyase</keyword>
<reference evidence="11 12" key="1">
    <citation type="submission" date="2012-06" db="EMBL/GenBank/DDBJ databases">
        <title>Complete sequence of Thiocystis violascens DSM 198.</title>
        <authorList>
            <consortium name="US DOE Joint Genome Institute"/>
            <person name="Lucas S."/>
            <person name="Han J."/>
            <person name="Lapidus A."/>
            <person name="Cheng J.-F."/>
            <person name="Goodwin L."/>
            <person name="Pitluck S."/>
            <person name="Peters L."/>
            <person name="Ovchinnikova G."/>
            <person name="Teshima H."/>
            <person name="Detter J.C."/>
            <person name="Han C."/>
            <person name="Tapia R."/>
            <person name="Land M."/>
            <person name="Hauser L."/>
            <person name="Kyrpides N."/>
            <person name="Ivanova N."/>
            <person name="Pagani I."/>
            <person name="Vogl K."/>
            <person name="Liu Z."/>
            <person name="Frigaard N.-U."/>
            <person name="Bryant D."/>
            <person name="Woyke T."/>
        </authorList>
    </citation>
    <scope>NUCLEOTIDE SEQUENCE [LARGE SCALE GENOMIC DNA]</scope>
    <source>
        <strain evidence="12">ATCC 17096 / DSM 198 / 6111</strain>
    </source>
</reference>
<dbReference type="SUPFAM" id="SSF55620">
    <property type="entry name" value="Tetrahydrobiopterin biosynthesis enzymes-like"/>
    <property type="match status" value="1"/>
</dbReference>
<evidence type="ECO:0000256" key="5">
    <source>
        <dbReference type="ARBA" id="ARBA00018141"/>
    </source>
</evidence>
<dbReference type="Pfam" id="PF01242">
    <property type="entry name" value="PTPS"/>
    <property type="match status" value="1"/>
</dbReference>
<sequence length="166" mass="18852">MTPQQPLTRIEISKDYLNFSAGHFTLFSATERENLHGHNFQVRCAVTAAVGTDGLAFDYVLLKRVLKNLCDQLDERVLLPQRSPHLCIEHRDGMVFALFADERIPFLERDVLPLPIRNVTIEELAALLLARLRERPELAGRDLRAIELGVSSGLGQWAFSSWESRI</sequence>
<dbReference type="InterPro" id="IPR038418">
    <property type="entry name" value="6-PTP_synth/QueD_sf"/>
</dbReference>
<gene>
    <name evidence="11" type="ordered locus">Thivi_3266</name>
</gene>
<dbReference type="KEGG" id="tvi:Thivi_3266"/>
<dbReference type="GO" id="GO:0070497">
    <property type="term" value="F:6-carboxytetrahydropterin synthase activity"/>
    <property type="evidence" value="ECO:0007669"/>
    <property type="project" value="UniProtKB-EC"/>
</dbReference>
<dbReference type="PANTHER" id="PTHR12589:SF7">
    <property type="entry name" value="6-PYRUVOYL TETRAHYDROBIOPTERIN SYNTHASE"/>
    <property type="match status" value="1"/>
</dbReference>
<comment type="catalytic activity">
    <reaction evidence="10">
        <text>7,8-dihydroneopterin 3'-triphosphate + H2O = 6-carboxy-5,6,7,8-tetrahydropterin + triphosphate + acetaldehyde + 2 H(+)</text>
        <dbReference type="Rhea" id="RHEA:27966"/>
        <dbReference type="ChEBI" id="CHEBI:15343"/>
        <dbReference type="ChEBI" id="CHEBI:15377"/>
        <dbReference type="ChEBI" id="CHEBI:15378"/>
        <dbReference type="ChEBI" id="CHEBI:18036"/>
        <dbReference type="ChEBI" id="CHEBI:58462"/>
        <dbReference type="ChEBI" id="CHEBI:61032"/>
        <dbReference type="EC" id="4.1.2.50"/>
    </reaction>
</comment>
<evidence type="ECO:0000256" key="4">
    <source>
        <dbReference type="ARBA" id="ARBA00012982"/>
    </source>
</evidence>
<dbReference type="PANTHER" id="PTHR12589">
    <property type="entry name" value="PYRUVOYL TETRAHYDROBIOPTERIN SYNTHASE"/>
    <property type="match status" value="1"/>
</dbReference>
<evidence type="ECO:0000256" key="9">
    <source>
        <dbReference type="ARBA" id="ARBA00031449"/>
    </source>
</evidence>
<keyword evidence="6" id="KW-0479">Metal-binding</keyword>
<evidence type="ECO:0000313" key="11">
    <source>
        <dbReference type="EMBL" id="AFL75140.1"/>
    </source>
</evidence>
<dbReference type="OrthoDB" id="9804698at2"/>
<comment type="cofactor">
    <cofactor evidence="1">
        <name>Zn(2+)</name>
        <dbReference type="ChEBI" id="CHEBI:29105"/>
    </cofactor>
</comment>
<name>I3YDS2_THIV6</name>
<dbReference type="InterPro" id="IPR007115">
    <property type="entry name" value="6-PTP_synth/QueD"/>
</dbReference>
<evidence type="ECO:0000256" key="2">
    <source>
        <dbReference type="ARBA" id="ARBA00005061"/>
    </source>
</evidence>
<dbReference type="AlphaFoldDB" id="I3YDS2"/>
<comment type="similarity">
    <text evidence="3">Belongs to the PTPS family. QueD subfamily.</text>
</comment>
<keyword evidence="12" id="KW-1185">Reference proteome</keyword>
<evidence type="ECO:0000256" key="6">
    <source>
        <dbReference type="ARBA" id="ARBA00022723"/>
    </source>
</evidence>
<accession>I3YDS2</accession>
<evidence type="ECO:0000256" key="8">
    <source>
        <dbReference type="ARBA" id="ARBA00023239"/>
    </source>
</evidence>
<dbReference type="EMBL" id="CP003154">
    <property type="protein sequence ID" value="AFL75140.1"/>
    <property type="molecule type" value="Genomic_DNA"/>
</dbReference>
<comment type="pathway">
    <text evidence="2">Purine metabolism; 7-cyano-7-deazaguanine biosynthesis.</text>
</comment>
<dbReference type="Proteomes" id="UP000006062">
    <property type="component" value="Chromosome"/>
</dbReference>
<dbReference type="STRING" id="765911.Thivi_3266"/>
<evidence type="ECO:0000313" key="12">
    <source>
        <dbReference type="Proteomes" id="UP000006062"/>
    </source>
</evidence>
<evidence type="ECO:0000256" key="10">
    <source>
        <dbReference type="ARBA" id="ARBA00048807"/>
    </source>
</evidence>
<dbReference type="eggNOG" id="COG0720">
    <property type="taxonomic scope" value="Bacteria"/>
</dbReference>
<dbReference type="HOGENOM" id="CLU_111016_3_0_6"/>
<evidence type="ECO:0000256" key="3">
    <source>
        <dbReference type="ARBA" id="ARBA00008900"/>
    </source>
</evidence>
<protein>
    <recommendedName>
        <fullName evidence="5">6-carboxy-5,6,7,8-tetrahydropterin synthase</fullName>
        <ecNumber evidence="4">4.1.2.50</ecNumber>
    </recommendedName>
    <alternativeName>
        <fullName evidence="9">Queuosine biosynthesis protein QueD</fullName>
    </alternativeName>
</protein>